<dbReference type="InterPro" id="IPR050640">
    <property type="entry name" value="Bact_2-comp_sensor_kinase"/>
</dbReference>
<dbReference type="EMBL" id="FOHS01000002">
    <property type="protein sequence ID" value="SET55497.1"/>
    <property type="molecule type" value="Genomic_DNA"/>
</dbReference>
<feature type="transmembrane region" description="Helical" evidence="1">
    <location>
        <begin position="157"/>
        <end position="176"/>
    </location>
</feature>
<keyword evidence="1" id="KW-0812">Transmembrane</keyword>
<dbReference type="PANTHER" id="PTHR34220:SF7">
    <property type="entry name" value="SENSOR HISTIDINE KINASE YPDA"/>
    <property type="match status" value="1"/>
</dbReference>
<keyword evidence="4" id="KW-1185">Reference proteome</keyword>
<dbReference type="Proteomes" id="UP000198697">
    <property type="component" value="Unassembled WGS sequence"/>
</dbReference>
<organism evidence="3 4">
    <name type="scientific">Hymenobacter actinosclerus</name>
    <dbReference type="NCBI Taxonomy" id="82805"/>
    <lineage>
        <taxon>Bacteria</taxon>
        <taxon>Pseudomonadati</taxon>
        <taxon>Bacteroidota</taxon>
        <taxon>Cytophagia</taxon>
        <taxon>Cytophagales</taxon>
        <taxon>Hymenobacteraceae</taxon>
        <taxon>Hymenobacter</taxon>
    </lineage>
</organism>
<protein>
    <submittedName>
        <fullName evidence="3">Histidine kinase</fullName>
    </submittedName>
</protein>
<evidence type="ECO:0000313" key="3">
    <source>
        <dbReference type="EMBL" id="SET55497.1"/>
    </source>
</evidence>
<feature type="transmembrane region" description="Helical" evidence="1">
    <location>
        <begin position="84"/>
        <end position="102"/>
    </location>
</feature>
<name>A0A1I0FE76_9BACT</name>
<dbReference type="GO" id="GO:0016020">
    <property type="term" value="C:membrane"/>
    <property type="evidence" value="ECO:0007669"/>
    <property type="project" value="InterPro"/>
</dbReference>
<keyword evidence="3" id="KW-0808">Transferase</keyword>
<dbReference type="Gene3D" id="3.30.565.10">
    <property type="entry name" value="Histidine kinase-like ATPase, C-terminal domain"/>
    <property type="match status" value="1"/>
</dbReference>
<gene>
    <name evidence="3" type="ORF">SAMN04487998_2200</name>
</gene>
<dbReference type="STRING" id="82805.SAMN04487998_2200"/>
<feature type="transmembrane region" description="Helical" evidence="1">
    <location>
        <begin position="123"/>
        <end position="145"/>
    </location>
</feature>
<dbReference type="Pfam" id="PF06580">
    <property type="entry name" value="His_kinase"/>
    <property type="match status" value="1"/>
</dbReference>
<sequence>MRGGFPIVLIPSAPNVFQAPLVKSAFVSAHAAPAADQPATGAKRSISRYYPHRNVWKGLGLMTVVSFGLALIFNGGGPVWSEDFLVTFGYNFFYTSGLWLANGYPAEWLGRYLDWTKHPIRRFLLTLAFSLVMSLLVILLVDGSFRVLYHHRPLSSLTWQPFVIPLLITLFVSLFLHSRAFLMGWRETALRAERLQTENARAQADSLRRQLDPHFLFNSLNALTSLVEEARDPARATRFIRQLSQVYRYVLDSQDQELVPLTEELAFAESYLFLQRTRLGEGVQVEMRLPPAAELAELYVPPLALQLLLENALKHNATSRHNPLRLIIEFDSANRQLVVRNSRRPRRLAEGESTGLGLPNLQARYAFLTPQPVLITESETEFTVTLPVLELR</sequence>
<dbReference type="PANTHER" id="PTHR34220">
    <property type="entry name" value="SENSOR HISTIDINE KINASE YPDA"/>
    <property type="match status" value="1"/>
</dbReference>
<keyword evidence="3" id="KW-0418">Kinase</keyword>
<keyword evidence="1" id="KW-1133">Transmembrane helix</keyword>
<feature type="domain" description="Signal transduction histidine kinase internal region" evidence="2">
    <location>
        <begin position="202"/>
        <end position="281"/>
    </location>
</feature>
<keyword evidence="1" id="KW-0472">Membrane</keyword>
<evidence type="ECO:0000313" key="4">
    <source>
        <dbReference type="Proteomes" id="UP000198697"/>
    </source>
</evidence>
<dbReference type="InterPro" id="IPR036890">
    <property type="entry name" value="HATPase_C_sf"/>
</dbReference>
<proteinExistence type="predicted"/>
<evidence type="ECO:0000259" key="2">
    <source>
        <dbReference type="Pfam" id="PF06580"/>
    </source>
</evidence>
<dbReference type="SUPFAM" id="SSF55874">
    <property type="entry name" value="ATPase domain of HSP90 chaperone/DNA topoisomerase II/histidine kinase"/>
    <property type="match status" value="1"/>
</dbReference>
<evidence type="ECO:0000256" key="1">
    <source>
        <dbReference type="SAM" id="Phobius"/>
    </source>
</evidence>
<reference evidence="4" key="1">
    <citation type="submission" date="2016-10" db="EMBL/GenBank/DDBJ databases">
        <authorList>
            <person name="Varghese N."/>
            <person name="Submissions S."/>
        </authorList>
    </citation>
    <scope>NUCLEOTIDE SEQUENCE [LARGE SCALE GENOMIC DNA]</scope>
    <source>
        <strain evidence="4">DSM 15310</strain>
    </source>
</reference>
<dbReference type="AlphaFoldDB" id="A0A1I0FE76"/>
<accession>A0A1I0FE76</accession>
<dbReference type="InterPro" id="IPR010559">
    <property type="entry name" value="Sig_transdc_His_kin_internal"/>
</dbReference>
<feature type="transmembrane region" description="Helical" evidence="1">
    <location>
        <begin position="54"/>
        <end position="72"/>
    </location>
</feature>
<dbReference type="GO" id="GO:0000155">
    <property type="term" value="F:phosphorelay sensor kinase activity"/>
    <property type="evidence" value="ECO:0007669"/>
    <property type="project" value="InterPro"/>
</dbReference>